<dbReference type="Proteomes" id="UP000663877">
    <property type="component" value="Unassembled WGS sequence"/>
</dbReference>
<gene>
    <name evidence="3" type="ORF">BJG266_LOCUS29172</name>
    <name evidence="4" type="ORF">QVE165_LOCUS45442</name>
</gene>
<evidence type="ECO:0000313" key="4">
    <source>
        <dbReference type="EMBL" id="CAF1529940.1"/>
    </source>
</evidence>
<evidence type="ECO:0000313" key="5">
    <source>
        <dbReference type="Proteomes" id="UP000663832"/>
    </source>
</evidence>
<feature type="transmembrane region" description="Helical" evidence="2">
    <location>
        <begin position="272"/>
        <end position="289"/>
    </location>
</feature>
<sequence length="542" mass="60013">MASTDTIEMTSSNTTEHLPSINGESAVTVRPIIQANNHVNFTEMMDSPYDQLKQEVKTLFTFHPKEWISAFRPNPKFPLFAVGDIDGFIALFVNNLSTLVAIILGLKIVFNDELIYGKIIPGVSLSMLWGNLYYIYMARKLAYRENRGDVCTMPYGINTPGAFAFIFSIILPTYSSCMKSRNDPHTCQNLAWHVALASNFMTGIILLVLCFVGEFIRRNTPSVALLSSISGIGFTYLALNEYLPVAASPIVSFIPFAIVILSYYAGVKFGPVPVAFIALVVGTIFGWATSLNHGSDVKEAAAIIKRYPLVFPVQEMFAHIHEITPYLSTVIPTAISIASGTIQCVESAKRAGDFYPTRELMFADGIGTLIGSFFGSILGMTTFIGHPAFKKMGAKQAYSIANVITIVSVNPIIIFIGLVICSETLAITPQRHYPAFLLGIMPIIADWTKDTIISGVSGAYTRFVVPDADLIVMGLINAPRFRILKEKPDDDGWKVTVAYLMLAVFFGCFEFAQRRRWVKQPETEPDDVPAVAWTRWNRQRLL</sequence>
<feature type="transmembrane region" description="Helical" evidence="2">
    <location>
        <begin position="365"/>
        <end position="385"/>
    </location>
</feature>
<proteinExistence type="predicted"/>
<dbReference type="Proteomes" id="UP000663832">
    <property type="component" value="Unassembled WGS sequence"/>
</dbReference>
<organism evidence="4 5">
    <name type="scientific">Adineta steineri</name>
    <dbReference type="NCBI Taxonomy" id="433720"/>
    <lineage>
        <taxon>Eukaryota</taxon>
        <taxon>Metazoa</taxon>
        <taxon>Spiralia</taxon>
        <taxon>Gnathifera</taxon>
        <taxon>Rotifera</taxon>
        <taxon>Eurotatoria</taxon>
        <taxon>Bdelloidea</taxon>
        <taxon>Adinetida</taxon>
        <taxon>Adinetidae</taxon>
        <taxon>Adineta</taxon>
    </lineage>
</organism>
<feature type="transmembrane region" description="Helical" evidence="2">
    <location>
        <begin position="397"/>
        <end position="420"/>
    </location>
</feature>
<comment type="caution">
    <text evidence="4">The sequence shown here is derived from an EMBL/GenBank/DDBJ whole genome shotgun (WGS) entry which is preliminary data.</text>
</comment>
<evidence type="ECO:0000256" key="1">
    <source>
        <dbReference type="SAM" id="MobiDB-lite"/>
    </source>
</evidence>
<feature type="transmembrane region" description="Helical" evidence="2">
    <location>
        <begin position="155"/>
        <end position="174"/>
    </location>
</feature>
<feature type="region of interest" description="Disordered" evidence="1">
    <location>
        <begin position="1"/>
        <end position="20"/>
    </location>
</feature>
<dbReference type="PANTHER" id="PTHR31610:SF0">
    <property type="entry name" value="SLC26A_SULP TRANSPORTER DOMAIN-CONTAINING PROTEIN"/>
    <property type="match status" value="1"/>
</dbReference>
<feature type="transmembrane region" description="Helical" evidence="2">
    <location>
        <begin position="245"/>
        <end position="265"/>
    </location>
</feature>
<dbReference type="AlphaFoldDB" id="A0A815VBL5"/>
<reference evidence="4" key="1">
    <citation type="submission" date="2021-02" db="EMBL/GenBank/DDBJ databases">
        <authorList>
            <person name="Nowell W R."/>
        </authorList>
    </citation>
    <scope>NUCLEOTIDE SEQUENCE</scope>
</reference>
<dbReference type="EMBL" id="CAJNOI010000325">
    <property type="protein sequence ID" value="CAF1243264.1"/>
    <property type="molecule type" value="Genomic_DNA"/>
</dbReference>
<accession>A0A815VBL5</accession>
<dbReference type="EMBL" id="CAJNOM010000641">
    <property type="protein sequence ID" value="CAF1529940.1"/>
    <property type="molecule type" value="Genomic_DNA"/>
</dbReference>
<feature type="transmembrane region" description="Helical" evidence="2">
    <location>
        <begin position="492"/>
        <end position="512"/>
    </location>
</feature>
<name>A0A815VBL5_9BILA</name>
<feature type="transmembrane region" description="Helical" evidence="2">
    <location>
        <begin position="88"/>
        <end position="109"/>
    </location>
</feature>
<keyword evidence="5" id="KW-1185">Reference proteome</keyword>
<keyword evidence="2" id="KW-1133">Transmembrane helix</keyword>
<protein>
    <submittedName>
        <fullName evidence="4">Uncharacterized protein</fullName>
    </submittedName>
</protein>
<evidence type="ECO:0000256" key="2">
    <source>
        <dbReference type="SAM" id="Phobius"/>
    </source>
</evidence>
<feature type="transmembrane region" description="Helical" evidence="2">
    <location>
        <begin position="223"/>
        <end position="239"/>
    </location>
</feature>
<dbReference type="PANTHER" id="PTHR31610">
    <property type="entry name" value="SLR0360 PROTEIN"/>
    <property type="match status" value="1"/>
</dbReference>
<keyword evidence="2" id="KW-0812">Transmembrane</keyword>
<evidence type="ECO:0000313" key="3">
    <source>
        <dbReference type="EMBL" id="CAF1243264.1"/>
    </source>
</evidence>
<dbReference type="OrthoDB" id="8068875at2759"/>
<feature type="transmembrane region" description="Helical" evidence="2">
    <location>
        <begin position="194"/>
        <end position="216"/>
    </location>
</feature>
<keyword evidence="2" id="KW-0472">Membrane</keyword>
<feature type="transmembrane region" description="Helical" evidence="2">
    <location>
        <begin position="115"/>
        <end position="134"/>
    </location>
</feature>